<sequence length="228" mass="24254">MMSLTKHELAKYMDHTLLKADATKAEIQAIIDEAKEYDFASICVNPYWVEYGAAELKDTTVNVCTVIGFPLGANTTAIKVAETIDAIENGATEVDMVINIGELKGGNDAMVIDEISQLAQAAHDRQAILKVIIETALLSEKEIIRASEDTVKGGADFVKTSTGFSTAGAKLADVKIMRETVGPDFGVKASGGIHSRHEADEMIAAGATRLGVSASVAIMNDEVSDSNY</sequence>
<evidence type="ECO:0000256" key="1">
    <source>
        <dbReference type="ARBA" id="ARBA00010936"/>
    </source>
</evidence>
<dbReference type="Gene3D" id="3.20.20.70">
    <property type="entry name" value="Aldolase class I"/>
    <property type="match status" value="1"/>
</dbReference>
<gene>
    <name evidence="7 8" type="primary">deoC</name>
    <name evidence="8" type="ORF">G7084_07995</name>
</gene>
<evidence type="ECO:0000256" key="7">
    <source>
        <dbReference type="HAMAP-Rule" id="MF_00114"/>
    </source>
</evidence>
<accession>A0A6G8B1U5</accession>
<protein>
    <recommendedName>
        <fullName evidence="7">Deoxyribose-phosphate aldolase</fullName>
        <shortName evidence="7">DERA</shortName>
        <ecNumber evidence="7">4.1.2.4</ecNumber>
    </recommendedName>
    <alternativeName>
        <fullName evidence="7">2-deoxy-D-ribose 5-phosphate aldolase</fullName>
    </alternativeName>
    <alternativeName>
        <fullName evidence="7">Phosphodeoxyriboaldolase</fullName>
        <shortName evidence="7">Deoxyriboaldolase</shortName>
    </alternativeName>
</protein>
<feature type="active site" description="Proton donor/acceptor" evidence="7">
    <location>
        <position position="95"/>
    </location>
</feature>
<evidence type="ECO:0000313" key="8">
    <source>
        <dbReference type="EMBL" id="QIL51301.1"/>
    </source>
</evidence>
<dbReference type="InterPro" id="IPR011343">
    <property type="entry name" value="DeoC"/>
</dbReference>
<name>A0A6G8B1U5_9LACO</name>
<evidence type="ECO:0000256" key="3">
    <source>
        <dbReference type="ARBA" id="ARBA00023239"/>
    </source>
</evidence>
<proteinExistence type="inferred from homology"/>
<keyword evidence="4 7" id="KW-0704">Schiff base</keyword>
<dbReference type="GO" id="GO:0016052">
    <property type="term" value="P:carbohydrate catabolic process"/>
    <property type="evidence" value="ECO:0007669"/>
    <property type="project" value="TreeGrafter"/>
</dbReference>
<dbReference type="AlphaFoldDB" id="A0A6G8B1U5"/>
<dbReference type="EMBL" id="CP049888">
    <property type="protein sequence ID" value="QIL51301.1"/>
    <property type="molecule type" value="Genomic_DNA"/>
</dbReference>
<dbReference type="HAMAP" id="MF_00114">
    <property type="entry name" value="DeoC_type1"/>
    <property type="match status" value="1"/>
</dbReference>
<comment type="catalytic activity">
    <reaction evidence="5 7">
        <text>2-deoxy-D-ribose 5-phosphate = D-glyceraldehyde 3-phosphate + acetaldehyde</text>
        <dbReference type="Rhea" id="RHEA:12821"/>
        <dbReference type="ChEBI" id="CHEBI:15343"/>
        <dbReference type="ChEBI" id="CHEBI:59776"/>
        <dbReference type="ChEBI" id="CHEBI:62877"/>
        <dbReference type="EC" id="4.1.2.4"/>
    </reaction>
</comment>
<dbReference type="CDD" id="cd00959">
    <property type="entry name" value="DeoC"/>
    <property type="match status" value="1"/>
</dbReference>
<dbReference type="GO" id="GO:0006018">
    <property type="term" value="P:2-deoxyribose 1-phosphate catabolic process"/>
    <property type="evidence" value="ECO:0007669"/>
    <property type="project" value="UniProtKB-UniRule"/>
</dbReference>
<dbReference type="InterPro" id="IPR028581">
    <property type="entry name" value="DeoC_typeI"/>
</dbReference>
<evidence type="ECO:0000256" key="2">
    <source>
        <dbReference type="ARBA" id="ARBA00022490"/>
    </source>
</evidence>
<comment type="subcellular location">
    <subcellularLocation>
        <location evidence="7">Cytoplasm</location>
    </subcellularLocation>
</comment>
<dbReference type="Pfam" id="PF01791">
    <property type="entry name" value="DeoC"/>
    <property type="match status" value="1"/>
</dbReference>
<evidence type="ECO:0000256" key="5">
    <source>
        <dbReference type="ARBA" id="ARBA00048791"/>
    </source>
</evidence>
<dbReference type="SUPFAM" id="SSF51569">
    <property type="entry name" value="Aldolase"/>
    <property type="match status" value="1"/>
</dbReference>
<dbReference type="SMART" id="SM01133">
    <property type="entry name" value="DeoC"/>
    <property type="match status" value="1"/>
</dbReference>
<dbReference type="Proteomes" id="UP000500741">
    <property type="component" value="Chromosome"/>
</dbReference>
<dbReference type="PIRSF" id="PIRSF001357">
    <property type="entry name" value="DeoC"/>
    <property type="match status" value="1"/>
</dbReference>
<dbReference type="PANTHER" id="PTHR10889:SF1">
    <property type="entry name" value="DEOXYRIBOSE-PHOSPHATE ALDOLASE"/>
    <property type="match status" value="1"/>
</dbReference>
<feature type="active site" description="Schiff-base intermediate with acetaldehyde" evidence="7">
    <location>
        <position position="159"/>
    </location>
</feature>
<keyword evidence="3 7" id="KW-0456">Lyase</keyword>
<dbReference type="UniPathway" id="UPA00002">
    <property type="reaction ID" value="UER00468"/>
</dbReference>
<dbReference type="PANTHER" id="PTHR10889">
    <property type="entry name" value="DEOXYRIBOSE-PHOSPHATE ALDOLASE"/>
    <property type="match status" value="1"/>
</dbReference>
<dbReference type="InterPro" id="IPR013785">
    <property type="entry name" value="Aldolase_TIM"/>
</dbReference>
<dbReference type="GO" id="GO:0004139">
    <property type="term" value="F:deoxyribose-phosphate aldolase activity"/>
    <property type="evidence" value="ECO:0007669"/>
    <property type="project" value="UniProtKB-UniRule"/>
</dbReference>
<reference evidence="8 9" key="1">
    <citation type="submission" date="2020-03" db="EMBL/GenBank/DDBJ databases">
        <title>Weissella sp. nov., isolated from Cybister lewisianus.</title>
        <authorList>
            <person name="Hyun D.-W."/>
            <person name="Bae J.-W."/>
        </authorList>
    </citation>
    <scope>NUCLEOTIDE SEQUENCE [LARGE SCALE GENOMIC DNA]</scope>
    <source>
        <strain evidence="8 9">HDW19</strain>
    </source>
</reference>
<evidence type="ECO:0000313" key="9">
    <source>
        <dbReference type="Proteomes" id="UP000500741"/>
    </source>
</evidence>
<dbReference type="EC" id="4.1.2.4" evidence="7"/>
<dbReference type="GO" id="GO:0009264">
    <property type="term" value="P:deoxyribonucleotide catabolic process"/>
    <property type="evidence" value="ECO:0007669"/>
    <property type="project" value="UniProtKB-UniRule"/>
</dbReference>
<dbReference type="InterPro" id="IPR002915">
    <property type="entry name" value="DeoC/FbaB/LacD_aldolase"/>
</dbReference>
<dbReference type="KEGG" id="wco:G7084_07995"/>
<evidence type="ECO:0000256" key="4">
    <source>
        <dbReference type="ARBA" id="ARBA00023270"/>
    </source>
</evidence>
<comment type="similarity">
    <text evidence="1 7">Belongs to the DeoC/FbaB aldolase family. DeoC type 1 subfamily.</text>
</comment>
<comment type="function">
    <text evidence="6 7">Catalyzes a reversible aldol reaction between acetaldehyde and D-glyceraldehyde 3-phosphate to generate 2-deoxy-D-ribose 5-phosphate.</text>
</comment>
<feature type="active site" description="Proton donor/acceptor" evidence="7">
    <location>
        <position position="188"/>
    </location>
</feature>
<keyword evidence="2 7" id="KW-0963">Cytoplasm</keyword>
<keyword evidence="9" id="KW-1185">Reference proteome</keyword>
<organism evidence="8 9">
    <name type="scientific">Weissella coleopterorum</name>
    <dbReference type="NCBI Taxonomy" id="2714949"/>
    <lineage>
        <taxon>Bacteria</taxon>
        <taxon>Bacillati</taxon>
        <taxon>Bacillota</taxon>
        <taxon>Bacilli</taxon>
        <taxon>Lactobacillales</taxon>
        <taxon>Lactobacillaceae</taxon>
        <taxon>Weissella</taxon>
    </lineage>
</organism>
<evidence type="ECO:0000256" key="6">
    <source>
        <dbReference type="ARBA" id="ARBA00056337"/>
    </source>
</evidence>
<dbReference type="GO" id="GO:0005737">
    <property type="term" value="C:cytoplasm"/>
    <property type="evidence" value="ECO:0007669"/>
    <property type="project" value="UniProtKB-SubCell"/>
</dbReference>
<dbReference type="NCBIfam" id="TIGR00126">
    <property type="entry name" value="deoC"/>
    <property type="match status" value="1"/>
</dbReference>
<dbReference type="FunFam" id="3.20.20.70:FF:000044">
    <property type="entry name" value="Deoxyribose-phosphate aldolase"/>
    <property type="match status" value="1"/>
</dbReference>
<comment type="pathway">
    <text evidence="7">Carbohydrate degradation; 2-deoxy-D-ribose 1-phosphate degradation; D-glyceraldehyde 3-phosphate and acetaldehyde from 2-deoxy-alpha-D-ribose 1-phosphate: step 2/2.</text>
</comment>